<dbReference type="InterPro" id="IPR032284">
    <property type="entry name" value="RecQ_Zn-bd"/>
</dbReference>
<dbReference type="Gene3D" id="1.10.10.10">
    <property type="entry name" value="Winged helix-like DNA-binding domain superfamily/Winged helix DNA-binding domain"/>
    <property type="match status" value="1"/>
</dbReference>
<dbReference type="PANTHER" id="PTHR13710">
    <property type="entry name" value="DNA HELICASE RECQ FAMILY MEMBER"/>
    <property type="match status" value="1"/>
</dbReference>
<evidence type="ECO:0000256" key="1">
    <source>
        <dbReference type="ARBA" id="ARBA00005446"/>
    </source>
</evidence>
<feature type="domain" description="HRDC" evidence="10">
    <location>
        <begin position="655"/>
        <end position="737"/>
    </location>
</feature>
<dbReference type="GO" id="GO:0005524">
    <property type="term" value="F:ATP binding"/>
    <property type="evidence" value="ECO:0007669"/>
    <property type="project" value="UniProtKB-KW"/>
</dbReference>
<dbReference type="Pfam" id="PF00570">
    <property type="entry name" value="HRDC"/>
    <property type="match status" value="1"/>
</dbReference>
<name>A0A1Y5II43_OSTTA</name>
<dbReference type="GO" id="GO:0016887">
    <property type="term" value="F:ATP hydrolysis activity"/>
    <property type="evidence" value="ECO:0007669"/>
    <property type="project" value="RHEA"/>
</dbReference>
<dbReference type="SMART" id="SM00487">
    <property type="entry name" value="DEXDc"/>
    <property type="match status" value="1"/>
</dbReference>
<dbReference type="Gene3D" id="1.10.150.80">
    <property type="entry name" value="HRDC domain"/>
    <property type="match status" value="1"/>
</dbReference>
<dbReference type="NCBIfam" id="TIGR00614">
    <property type="entry name" value="recQ_fam"/>
    <property type="match status" value="1"/>
</dbReference>
<dbReference type="AlphaFoldDB" id="A0A1Y5II43"/>
<comment type="catalytic activity">
    <reaction evidence="9">
        <text>ATP + H2O = ADP + phosphate + H(+)</text>
        <dbReference type="Rhea" id="RHEA:13065"/>
        <dbReference type="ChEBI" id="CHEBI:15377"/>
        <dbReference type="ChEBI" id="CHEBI:15378"/>
        <dbReference type="ChEBI" id="CHEBI:30616"/>
        <dbReference type="ChEBI" id="CHEBI:43474"/>
        <dbReference type="ChEBI" id="CHEBI:456216"/>
    </reaction>
</comment>
<dbReference type="Pfam" id="PF16124">
    <property type="entry name" value="RecQ_Zn_bind"/>
    <property type="match status" value="1"/>
</dbReference>
<comment type="catalytic activity">
    <reaction evidence="8 9">
        <text>Couples ATP hydrolysis with the unwinding of duplex DNA by translocating in the 3'-5' direction.</text>
        <dbReference type="EC" id="5.6.2.4"/>
    </reaction>
</comment>
<evidence type="ECO:0000256" key="7">
    <source>
        <dbReference type="ARBA" id="ARBA00023235"/>
    </source>
</evidence>
<accession>A0A1Y5II43</accession>
<feature type="domain" description="Helicase C-terminal" evidence="12">
    <location>
        <begin position="276"/>
        <end position="427"/>
    </location>
</feature>
<comment type="subcellular location">
    <subcellularLocation>
        <location evidence="9">Nucleus</location>
    </subcellularLocation>
</comment>
<evidence type="ECO:0000259" key="11">
    <source>
        <dbReference type="PROSITE" id="PS51192"/>
    </source>
</evidence>
<dbReference type="InterPro" id="IPR011545">
    <property type="entry name" value="DEAD/DEAH_box_helicase_dom"/>
</dbReference>
<evidence type="ECO:0000256" key="5">
    <source>
        <dbReference type="ARBA" id="ARBA00022840"/>
    </source>
</evidence>
<evidence type="ECO:0000256" key="4">
    <source>
        <dbReference type="ARBA" id="ARBA00022806"/>
    </source>
</evidence>
<reference evidence="13" key="1">
    <citation type="submission" date="2017-04" db="EMBL/GenBank/DDBJ databases">
        <title>Population genomics of picophytoplankton unveils novel chromosome hypervariability.</title>
        <authorList>
            <consortium name="DOE Joint Genome Institute"/>
            <person name="Blanc-Mathieu R."/>
            <person name="Krasovec M."/>
            <person name="Hebrard M."/>
            <person name="Yau S."/>
            <person name="Desgranges E."/>
            <person name="Martin J."/>
            <person name="Schackwitz W."/>
            <person name="Kuo A."/>
            <person name="Salin G."/>
            <person name="Donnadieu C."/>
            <person name="Desdevises Y."/>
            <person name="Sanchez-Ferandin S."/>
            <person name="Moreau H."/>
            <person name="Rivals E."/>
            <person name="Grigoriev I.V."/>
            <person name="Grimsley N."/>
            <person name="Eyre-Walker A."/>
            <person name="Piganeau G."/>
        </authorList>
    </citation>
    <scope>NUCLEOTIDE SEQUENCE [LARGE SCALE GENOMIC DNA]</scope>
    <source>
        <strain evidence="13">RCC 1115</strain>
    </source>
</reference>
<dbReference type="SUPFAM" id="SSF47819">
    <property type="entry name" value="HRDC-like"/>
    <property type="match status" value="1"/>
</dbReference>
<dbReference type="Pfam" id="PF00271">
    <property type="entry name" value="Helicase_C"/>
    <property type="match status" value="1"/>
</dbReference>
<keyword evidence="7" id="KW-0413">Isomerase</keyword>
<evidence type="ECO:0000256" key="3">
    <source>
        <dbReference type="ARBA" id="ARBA00022801"/>
    </source>
</evidence>
<dbReference type="GO" id="GO:0005737">
    <property type="term" value="C:cytoplasm"/>
    <property type="evidence" value="ECO:0007669"/>
    <property type="project" value="TreeGrafter"/>
</dbReference>
<dbReference type="PROSITE" id="PS51194">
    <property type="entry name" value="HELICASE_CTER"/>
    <property type="match status" value="1"/>
</dbReference>
<keyword evidence="6" id="KW-0238">DNA-binding</keyword>
<dbReference type="Pfam" id="PF00270">
    <property type="entry name" value="DEAD"/>
    <property type="match status" value="1"/>
</dbReference>
<dbReference type="InterPro" id="IPR001650">
    <property type="entry name" value="Helicase_C-like"/>
</dbReference>
<dbReference type="GO" id="GO:0005694">
    <property type="term" value="C:chromosome"/>
    <property type="evidence" value="ECO:0007669"/>
    <property type="project" value="TreeGrafter"/>
</dbReference>
<dbReference type="InterPro" id="IPR010997">
    <property type="entry name" value="HRDC-like_sf"/>
</dbReference>
<dbReference type="GO" id="GO:0005634">
    <property type="term" value="C:nucleus"/>
    <property type="evidence" value="ECO:0007669"/>
    <property type="project" value="UniProtKB-SubCell"/>
</dbReference>
<evidence type="ECO:0000259" key="10">
    <source>
        <dbReference type="PROSITE" id="PS50967"/>
    </source>
</evidence>
<protein>
    <recommendedName>
        <fullName evidence="9">ATP-dependent DNA helicase</fullName>
        <ecNumber evidence="9">5.6.2.4</ecNumber>
    </recommendedName>
</protein>
<dbReference type="GO" id="GO:0043138">
    <property type="term" value="F:3'-5' DNA helicase activity"/>
    <property type="evidence" value="ECO:0007669"/>
    <property type="project" value="UniProtKB-EC"/>
</dbReference>
<evidence type="ECO:0000256" key="9">
    <source>
        <dbReference type="RuleBase" id="RU364117"/>
    </source>
</evidence>
<dbReference type="EC" id="5.6.2.4" evidence="9"/>
<dbReference type="SMART" id="SM00490">
    <property type="entry name" value="HELICc"/>
    <property type="match status" value="1"/>
</dbReference>
<evidence type="ECO:0000313" key="13">
    <source>
        <dbReference type="EMBL" id="OUS49248.1"/>
    </source>
</evidence>
<keyword evidence="4 9" id="KW-0347">Helicase</keyword>
<dbReference type="InterPro" id="IPR036388">
    <property type="entry name" value="WH-like_DNA-bd_sf"/>
</dbReference>
<dbReference type="InterPro" id="IPR027417">
    <property type="entry name" value="P-loop_NTPase"/>
</dbReference>
<dbReference type="Proteomes" id="UP000195557">
    <property type="component" value="Unassembled WGS sequence"/>
</dbReference>
<comment type="similarity">
    <text evidence="1 9">Belongs to the helicase family. RecQ subfamily.</text>
</comment>
<evidence type="ECO:0000259" key="12">
    <source>
        <dbReference type="PROSITE" id="PS51194"/>
    </source>
</evidence>
<dbReference type="GO" id="GO:0000724">
    <property type="term" value="P:double-strand break repair via homologous recombination"/>
    <property type="evidence" value="ECO:0007669"/>
    <property type="project" value="TreeGrafter"/>
</dbReference>
<evidence type="ECO:0000256" key="8">
    <source>
        <dbReference type="ARBA" id="ARBA00034617"/>
    </source>
</evidence>
<keyword evidence="3 9" id="KW-0378">Hydrolase</keyword>
<sequence>MSNDLFGSDDDLDLLNAVENVERRVSHSSASKRARDGDDAVKKQKIVKRDASNDVLGTLSARLGLHAFRDGQREVIDAALSGRDACVYWSTGSGKSLPYQMVAFHSGKTVVVISPLISLMQDQVTALNNTAGRADGRDVAVFLGSAQMDPGADMRALNGEYEIVYATPEKLTASDAFLNGLKRMVAEDRLALIAIDEAHCISSWGHDFRPSYAQLNILRDALPSVPIMALTATAVKFVRQDIAKILRLRDPFVSENSVDRPNLRISVVRRTDFGRDLDHVVARIGKGQPRPSIVYCATIKEVVQVTGALQNRLGSSFVQMYHGSLSPEDRKNAHMDFLTSRSPVIVATTAFGMGIDKPDVRYICHWGAPKTMEEYYQQIGRAGRDGLLSQVDLLFADNDFTKYGSDFYVRDLTAAAKETQLASTNALKRYSLDREHCRRVMILEHFGEEATFSRCSGGKCDNCERIEAGGDENLHRNFAKECRPLLLALRFGGSQPISRLIGTIMGGSGGAELHPSQRDAIDKARAADGLQPGCTSKDFYKELVSLLSQMGVVHERIVNGAHARYPVYAFKAESQKFLDGGLKPPPLMFLAPESVIAAERALTAKIAKVKTTLIEGGVDVSNIPSHELAAGHGEMIDAELEWLRRLEVYRGTPRADALADLLAKIETWRDDRAQALGMAPASVLSAHMCKKIAYSQPRSVEALRAVGVRVTGVETLSELINAALPQLEEPAGAVGGEDALLLGVITPQKWDLAEYKPKKGPGGTMAKPNWEVSYERFANGEHVETIAMTTQPKAIQNATVFNHLLEALAHGKTLDFDRAVSNMPSAHRLTRTDCETFSQTAARLRLDPRTDRAPPARALLDGLIRDAADKSDAEKSRDACWFAKVRTWIALRRVNAV</sequence>
<gene>
    <name evidence="13" type="ORF">BE221DRAFT_188500</name>
</gene>
<dbReference type="InterPro" id="IPR002121">
    <property type="entry name" value="HRDC_dom"/>
</dbReference>
<feature type="domain" description="Helicase ATP-binding" evidence="11">
    <location>
        <begin position="76"/>
        <end position="252"/>
    </location>
</feature>
<keyword evidence="5 9" id="KW-0067">ATP-binding</keyword>
<dbReference type="GO" id="GO:0003677">
    <property type="term" value="F:DNA binding"/>
    <property type="evidence" value="ECO:0007669"/>
    <property type="project" value="UniProtKB-KW"/>
</dbReference>
<proteinExistence type="inferred from homology"/>
<dbReference type="PROSITE" id="PS50967">
    <property type="entry name" value="HRDC"/>
    <property type="match status" value="1"/>
</dbReference>
<dbReference type="EMBL" id="KZ155771">
    <property type="protein sequence ID" value="OUS49248.1"/>
    <property type="molecule type" value="Genomic_DNA"/>
</dbReference>
<evidence type="ECO:0000256" key="2">
    <source>
        <dbReference type="ARBA" id="ARBA00022741"/>
    </source>
</evidence>
<keyword evidence="9" id="KW-0539">Nucleus</keyword>
<dbReference type="Gene3D" id="3.40.50.300">
    <property type="entry name" value="P-loop containing nucleotide triphosphate hydrolases"/>
    <property type="match status" value="2"/>
</dbReference>
<dbReference type="InterPro" id="IPR044876">
    <property type="entry name" value="HRDC_dom_sf"/>
</dbReference>
<dbReference type="CDD" id="cd17920">
    <property type="entry name" value="DEXHc_RecQ"/>
    <property type="match status" value="1"/>
</dbReference>
<dbReference type="PROSITE" id="PS51192">
    <property type="entry name" value="HELICASE_ATP_BIND_1"/>
    <property type="match status" value="1"/>
</dbReference>
<dbReference type="PANTHER" id="PTHR13710:SF120">
    <property type="entry name" value="BIFUNCTIONAL 3'-5' EXONUCLEASE_ATP-DEPENDENT HELICASE WRN"/>
    <property type="match status" value="1"/>
</dbReference>
<dbReference type="InterPro" id="IPR004589">
    <property type="entry name" value="DNA_helicase_ATP-dep_RecQ"/>
</dbReference>
<organism evidence="13">
    <name type="scientific">Ostreococcus tauri</name>
    <name type="common">Marine green alga</name>
    <dbReference type="NCBI Taxonomy" id="70448"/>
    <lineage>
        <taxon>Eukaryota</taxon>
        <taxon>Viridiplantae</taxon>
        <taxon>Chlorophyta</taxon>
        <taxon>Mamiellophyceae</taxon>
        <taxon>Mamiellales</taxon>
        <taxon>Bathycoccaceae</taxon>
        <taxon>Ostreococcus</taxon>
    </lineage>
</organism>
<dbReference type="GO" id="GO:0009378">
    <property type="term" value="F:four-way junction helicase activity"/>
    <property type="evidence" value="ECO:0007669"/>
    <property type="project" value="TreeGrafter"/>
</dbReference>
<dbReference type="InterPro" id="IPR014001">
    <property type="entry name" value="Helicase_ATP-bd"/>
</dbReference>
<evidence type="ECO:0000256" key="6">
    <source>
        <dbReference type="ARBA" id="ARBA00023125"/>
    </source>
</evidence>
<dbReference type="SUPFAM" id="SSF52540">
    <property type="entry name" value="P-loop containing nucleoside triphosphate hydrolases"/>
    <property type="match status" value="1"/>
</dbReference>
<dbReference type="eggNOG" id="KOG0351">
    <property type="taxonomic scope" value="Eukaryota"/>
</dbReference>
<keyword evidence="2 9" id="KW-0547">Nucleotide-binding</keyword>